<comment type="similarity">
    <text evidence="7">Belongs to the gamma-glutamyl phosphate reductase family.</text>
</comment>
<name>A0A0G4K8B4_9SPIR</name>
<evidence type="ECO:0000313" key="10">
    <source>
        <dbReference type="Proteomes" id="UP000043763"/>
    </source>
</evidence>
<dbReference type="EC" id="1.2.1.41" evidence="7"/>
<evidence type="ECO:0000256" key="5">
    <source>
        <dbReference type="ARBA" id="ARBA00023002"/>
    </source>
</evidence>
<dbReference type="NCBIfam" id="NF001221">
    <property type="entry name" value="PRK00197.1"/>
    <property type="match status" value="1"/>
</dbReference>
<dbReference type="Gene3D" id="3.40.309.10">
    <property type="entry name" value="Aldehyde Dehydrogenase, Chain A, domain 2"/>
    <property type="match status" value="1"/>
</dbReference>
<dbReference type="PIRSF" id="PIRSF000151">
    <property type="entry name" value="GPR"/>
    <property type="match status" value="1"/>
</dbReference>
<evidence type="ECO:0000256" key="1">
    <source>
        <dbReference type="ARBA" id="ARBA00004985"/>
    </source>
</evidence>
<dbReference type="PANTHER" id="PTHR11063">
    <property type="entry name" value="GLUTAMATE SEMIALDEHYDE DEHYDROGENASE"/>
    <property type="match status" value="1"/>
</dbReference>
<dbReference type="GO" id="GO:0004350">
    <property type="term" value="F:glutamate-5-semialdehyde dehydrogenase activity"/>
    <property type="evidence" value="ECO:0007669"/>
    <property type="project" value="UniProtKB-UniRule"/>
</dbReference>
<keyword evidence="3 7" id="KW-0641">Proline biosynthesis</keyword>
<dbReference type="AlphaFoldDB" id="A0A0G4K8B4"/>
<sequence length="432" mass="48893">MQLIDLVKNAKEATYKLQSLNTDIKNNALLEIAKKIEENKDKIFEANKKDLEYAQKLLDENKISKSMFNRLKLDENKLIDVVSGIRDVVKLEDPINKVLLKTELDDNLLLKKISCPIGLIAVIFEARPDVISQISSLCIKSSNAVILKGGSEGENTNKAIYNIIEETLNNIKEFPKNSVNLVFTREDIKELLSMDKYIDLIIPRGGNSLVQYIKSNTNIPVLGHADGICHLYIDESANQEKALQICLDSKAQYPSACNAVETILINKNIASEYLPKLYDLFKENEIKMNADSEVKKILTSSDIGEVKEWHFEYGDKEVSLKIVSDTEEAYNHINKYGSHHTDSIISENKDNIEKFMTFVDSANVYCNASTRFSDGFRYGFGAEVGISTNKTHARGPVGLEGLTIYKYKIFGNYQIVDDYVNHRASFKHKRIK</sequence>
<feature type="domain" description="Aldehyde dehydrogenase" evidence="8">
    <location>
        <begin position="5"/>
        <end position="294"/>
    </location>
</feature>
<dbReference type="Pfam" id="PF00171">
    <property type="entry name" value="Aldedh"/>
    <property type="match status" value="1"/>
</dbReference>
<evidence type="ECO:0000259" key="8">
    <source>
        <dbReference type="Pfam" id="PF00171"/>
    </source>
</evidence>
<dbReference type="FunFam" id="3.40.309.10:FF:000006">
    <property type="entry name" value="Gamma-glutamyl phosphate reductase"/>
    <property type="match status" value="1"/>
</dbReference>
<dbReference type="GO" id="GO:0050661">
    <property type="term" value="F:NADP binding"/>
    <property type="evidence" value="ECO:0007669"/>
    <property type="project" value="InterPro"/>
</dbReference>
<evidence type="ECO:0000256" key="2">
    <source>
        <dbReference type="ARBA" id="ARBA00022605"/>
    </source>
</evidence>
<keyword evidence="5 7" id="KW-0560">Oxidoreductase</keyword>
<dbReference type="PANTHER" id="PTHR11063:SF8">
    <property type="entry name" value="DELTA-1-PYRROLINE-5-CARBOXYLATE SYNTHASE"/>
    <property type="match status" value="1"/>
</dbReference>
<evidence type="ECO:0000256" key="7">
    <source>
        <dbReference type="HAMAP-Rule" id="MF_00412"/>
    </source>
</evidence>
<protein>
    <recommendedName>
        <fullName evidence="7">Gamma-glutamyl phosphate reductase</fullName>
        <shortName evidence="7">GPR</shortName>
        <ecNumber evidence="7">1.2.1.41</ecNumber>
    </recommendedName>
    <alternativeName>
        <fullName evidence="7">Glutamate-5-semialdehyde dehydrogenase</fullName>
    </alternativeName>
    <alternativeName>
        <fullName evidence="7">Glutamyl-gamma-semialdehyde dehydrogenase</fullName>
        <shortName evidence="7">GSA dehydrogenase</shortName>
    </alternativeName>
</protein>
<comment type="catalytic activity">
    <reaction evidence="6 7">
        <text>L-glutamate 5-semialdehyde + phosphate + NADP(+) = L-glutamyl 5-phosphate + NADPH + H(+)</text>
        <dbReference type="Rhea" id="RHEA:19541"/>
        <dbReference type="ChEBI" id="CHEBI:15378"/>
        <dbReference type="ChEBI" id="CHEBI:43474"/>
        <dbReference type="ChEBI" id="CHEBI:57783"/>
        <dbReference type="ChEBI" id="CHEBI:58066"/>
        <dbReference type="ChEBI" id="CHEBI:58274"/>
        <dbReference type="ChEBI" id="CHEBI:58349"/>
        <dbReference type="EC" id="1.2.1.41"/>
    </reaction>
</comment>
<keyword evidence="2 7" id="KW-0028">Amino-acid biosynthesis</keyword>
<dbReference type="HAMAP" id="MF_00412">
    <property type="entry name" value="ProA"/>
    <property type="match status" value="1"/>
</dbReference>
<keyword evidence="7" id="KW-0963">Cytoplasm</keyword>
<evidence type="ECO:0000256" key="3">
    <source>
        <dbReference type="ARBA" id="ARBA00022650"/>
    </source>
</evidence>
<dbReference type="InterPro" id="IPR016161">
    <property type="entry name" value="Ald_DH/histidinol_DH"/>
</dbReference>
<dbReference type="InterPro" id="IPR016163">
    <property type="entry name" value="Ald_DH_C"/>
</dbReference>
<dbReference type="OrthoDB" id="9809970at2"/>
<dbReference type="NCBIfam" id="TIGR00407">
    <property type="entry name" value="proA"/>
    <property type="match status" value="1"/>
</dbReference>
<organism evidence="9 10">
    <name type="scientific">Brachyspira suanatina</name>
    <dbReference type="NCBI Taxonomy" id="381802"/>
    <lineage>
        <taxon>Bacteria</taxon>
        <taxon>Pseudomonadati</taxon>
        <taxon>Spirochaetota</taxon>
        <taxon>Spirochaetia</taxon>
        <taxon>Brachyspirales</taxon>
        <taxon>Brachyspiraceae</taxon>
        <taxon>Brachyspira</taxon>
    </lineage>
</organism>
<evidence type="ECO:0000313" key="9">
    <source>
        <dbReference type="EMBL" id="CRF34010.1"/>
    </source>
</evidence>
<dbReference type="CDD" id="cd07079">
    <property type="entry name" value="ALDH_F18-19_ProA-GPR"/>
    <property type="match status" value="1"/>
</dbReference>
<dbReference type="Proteomes" id="UP000043763">
    <property type="component" value="Unassembled WGS sequence"/>
</dbReference>
<keyword evidence="10" id="KW-1185">Reference proteome</keyword>
<dbReference type="RefSeq" id="WP_048594989.1">
    <property type="nucleotide sequence ID" value="NZ_CVLB01000001.1"/>
</dbReference>
<dbReference type="UniPathway" id="UPA00098">
    <property type="reaction ID" value="UER00360"/>
</dbReference>
<dbReference type="SUPFAM" id="SSF53720">
    <property type="entry name" value="ALDH-like"/>
    <property type="match status" value="1"/>
</dbReference>
<evidence type="ECO:0000256" key="4">
    <source>
        <dbReference type="ARBA" id="ARBA00022857"/>
    </source>
</evidence>
<reference evidence="10" key="1">
    <citation type="submission" date="2015-04" db="EMBL/GenBank/DDBJ databases">
        <authorList>
            <person name="Mushtaq Mamoona"/>
        </authorList>
    </citation>
    <scope>NUCLEOTIDE SEQUENCE [LARGE SCALE GENOMIC DNA]</scope>
    <source>
        <strain evidence="10">AN4859/03</strain>
    </source>
</reference>
<gene>
    <name evidence="7 9" type="primary">proA</name>
    <name evidence="9" type="ORF">BRSU_1815</name>
</gene>
<accession>A0A0G4K8B4</accession>
<dbReference type="InterPro" id="IPR015590">
    <property type="entry name" value="Aldehyde_DH_dom"/>
</dbReference>
<keyword evidence="4 7" id="KW-0521">NADP</keyword>
<dbReference type="InterPro" id="IPR000965">
    <property type="entry name" value="GPR_dom"/>
</dbReference>
<dbReference type="GO" id="GO:0005737">
    <property type="term" value="C:cytoplasm"/>
    <property type="evidence" value="ECO:0007669"/>
    <property type="project" value="UniProtKB-SubCell"/>
</dbReference>
<comment type="pathway">
    <text evidence="1 7">Amino-acid biosynthesis; L-proline biosynthesis; L-glutamate 5-semialdehyde from L-glutamate: step 2/2.</text>
</comment>
<dbReference type="InterPro" id="IPR012134">
    <property type="entry name" value="Glu-5-SA_DH"/>
</dbReference>
<dbReference type="Gene3D" id="3.40.605.10">
    <property type="entry name" value="Aldehyde Dehydrogenase, Chain A, domain 1"/>
    <property type="match status" value="1"/>
</dbReference>
<comment type="subcellular location">
    <subcellularLocation>
        <location evidence="7">Cytoplasm</location>
    </subcellularLocation>
</comment>
<dbReference type="GO" id="GO:0055129">
    <property type="term" value="P:L-proline biosynthetic process"/>
    <property type="evidence" value="ECO:0007669"/>
    <property type="project" value="UniProtKB-UniRule"/>
</dbReference>
<proteinExistence type="inferred from homology"/>
<comment type="function">
    <text evidence="7">Catalyzes the NADPH-dependent reduction of L-glutamate 5-phosphate into L-glutamate 5-semialdehyde and phosphate. The product spontaneously undergoes cyclization to form 1-pyrroline-5-carboxylate.</text>
</comment>
<dbReference type="EMBL" id="CVLB01000001">
    <property type="protein sequence ID" value="CRF34010.1"/>
    <property type="molecule type" value="Genomic_DNA"/>
</dbReference>
<dbReference type="InterPro" id="IPR016162">
    <property type="entry name" value="Ald_DH_N"/>
</dbReference>
<evidence type="ECO:0000256" key="6">
    <source>
        <dbReference type="ARBA" id="ARBA00049024"/>
    </source>
</evidence>